<evidence type="ECO:0000313" key="3">
    <source>
        <dbReference type="WBParaSite" id="ALUE_0002288401-mRNA-1"/>
    </source>
</evidence>
<feature type="domain" description="Arb2" evidence="1">
    <location>
        <begin position="3"/>
        <end position="64"/>
    </location>
</feature>
<evidence type="ECO:0000259" key="1">
    <source>
        <dbReference type="Pfam" id="PF22749"/>
    </source>
</evidence>
<dbReference type="GO" id="GO:0035197">
    <property type="term" value="F:siRNA binding"/>
    <property type="evidence" value="ECO:0007669"/>
    <property type="project" value="TreeGrafter"/>
</dbReference>
<proteinExistence type="predicted"/>
<accession>A0A0M3IVV6</accession>
<dbReference type="GO" id="GO:0031048">
    <property type="term" value="P:regulatory ncRNA-mediated heterochromatin formation"/>
    <property type="evidence" value="ECO:0007669"/>
    <property type="project" value="TreeGrafter"/>
</dbReference>
<keyword evidence="2" id="KW-1185">Reference proteome</keyword>
<dbReference type="InterPro" id="IPR053858">
    <property type="entry name" value="Arb2_dom"/>
</dbReference>
<protein>
    <submittedName>
        <fullName evidence="3">DUF4258 domain-containing protein</fullName>
    </submittedName>
</protein>
<dbReference type="InterPro" id="IPR048263">
    <property type="entry name" value="Arb2"/>
</dbReference>
<sequence length="87" mass="10136">MVVLIHGRGVVRAGQWARRLIMNESLDRGSQLPYLRECSKRGWGVLVMNTNHNTFIDRDGRQRTFEVGTSYCKVLFYFMTNLLAKKK</sequence>
<dbReference type="PANTHER" id="PTHR21357">
    <property type="entry name" value="FAM172 FAMILY PROTEIN HOMOLOG CG10038"/>
    <property type="match status" value="1"/>
</dbReference>
<dbReference type="GO" id="GO:0005634">
    <property type="term" value="C:nucleus"/>
    <property type="evidence" value="ECO:0007669"/>
    <property type="project" value="TreeGrafter"/>
</dbReference>
<organism evidence="2 3">
    <name type="scientific">Ascaris lumbricoides</name>
    <name type="common">Giant roundworm</name>
    <dbReference type="NCBI Taxonomy" id="6252"/>
    <lineage>
        <taxon>Eukaryota</taxon>
        <taxon>Metazoa</taxon>
        <taxon>Ecdysozoa</taxon>
        <taxon>Nematoda</taxon>
        <taxon>Chromadorea</taxon>
        <taxon>Rhabditida</taxon>
        <taxon>Spirurina</taxon>
        <taxon>Ascaridomorpha</taxon>
        <taxon>Ascaridoidea</taxon>
        <taxon>Ascarididae</taxon>
        <taxon>Ascaris</taxon>
    </lineage>
</organism>
<dbReference type="Proteomes" id="UP000036681">
    <property type="component" value="Unplaced"/>
</dbReference>
<dbReference type="WBParaSite" id="ALUE_0002288401-mRNA-1">
    <property type="protein sequence ID" value="ALUE_0002288401-mRNA-1"/>
    <property type="gene ID" value="ALUE_0002288401"/>
</dbReference>
<reference evidence="3" key="1">
    <citation type="submission" date="2017-02" db="UniProtKB">
        <authorList>
            <consortium name="WormBaseParasite"/>
        </authorList>
    </citation>
    <scope>IDENTIFICATION</scope>
</reference>
<dbReference type="PANTHER" id="PTHR21357:SF4">
    <property type="entry name" value="FAM172 FAMILY PROTEIN HOMOLOG CG10038"/>
    <property type="match status" value="1"/>
</dbReference>
<name>A0A0M3IVV6_ASCLU</name>
<dbReference type="AlphaFoldDB" id="A0A0M3IVV6"/>
<dbReference type="Pfam" id="PF22749">
    <property type="entry name" value="Arb2"/>
    <property type="match status" value="1"/>
</dbReference>
<evidence type="ECO:0000313" key="2">
    <source>
        <dbReference type="Proteomes" id="UP000036681"/>
    </source>
</evidence>